<dbReference type="InterPro" id="IPR029039">
    <property type="entry name" value="Flavoprotein-like_sf"/>
</dbReference>
<dbReference type="InterPro" id="IPR050104">
    <property type="entry name" value="FMN-dep_NADH:Q_OxRdtase_AzoR1"/>
</dbReference>
<comment type="subunit">
    <text evidence="6">Homodimer.</text>
</comment>
<dbReference type="Gene3D" id="3.40.50.360">
    <property type="match status" value="1"/>
</dbReference>
<evidence type="ECO:0000256" key="2">
    <source>
        <dbReference type="ARBA" id="ARBA00022643"/>
    </source>
</evidence>
<reference evidence="8 9" key="1">
    <citation type="submission" date="2016-10" db="EMBL/GenBank/DDBJ databases">
        <authorList>
            <person name="Varghese N."/>
            <person name="Submissions S."/>
        </authorList>
    </citation>
    <scope>NUCLEOTIDE SEQUENCE [LARGE SCALE GENOMIC DNA]</scope>
    <source>
        <strain evidence="8 9">DSM 16392</strain>
    </source>
</reference>
<keyword evidence="9" id="KW-1185">Reference proteome</keyword>
<keyword evidence="1 6" id="KW-0285">Flavoprotein</keyword>
<comment type="caution">
    <text evidence="8">The sequence shown here is derived from an EMBL/GenBank/DDBJ whole genome shotgun (WGS) entry which is preliminary data.</text>
</comment>
<accession>A0A1I3XTE2</accession>
<keyword evidence="4 6" id="KW-0520">NAD</keyword>
<evidence type="ECO:0000313" key="8">
    <source>
        <dbReference type="EMBL" id="SFK22256.1"/>
    </source>
</evidence>
<comment type="caution">
    <text evidence="6">Lacks conserved residue(s) required for the propagation of feature annotation.</text>
</comment>
<feature type="binding site" evidence="6">
    <location>
        <position position="11"/>
    </location>
    <ligand>
        <name>FMN</name>
        <dbReference type="ChEBI" id="CHEBI:58210"/>
    </ligand>
</feature>
<comment type="function">
    <text evidence="6">Also exhibits azoreductase activity. Catalyzes the reductive cleavage of the azo bond in aromatic azo compounds to the corresponding amines.</text>
</comment>
<keyword evidence="3 6" id="KW-0560">Oxidoreductase</keyword>
<evidence type="ECO:0000256" key="6">
    <source>
        <dbReference type="HAMAP-Rule" id="MF_01216"/>
    </source>
</evidence>
<evidence type="ECO:0000256" key="1">
    <source>
        <dbReference type="ARBA" id="ARBA00022630"/>
    </source>
</evidence>
<feature type="domain" description="Flavodoxin-like fold" evidence="7">
    <location>
        <begin position="3"/>
        <end position="189"/>
    </location>
</feature>
<dbReference type="EMBL" id="FOSK01000003">
    <property type="protein sequence ID" value="SFK22256.1"/>
    <property type="molecule type" value="Genomic_DNA"/>
</dbReference>
<comment type="catalytic activity">
    <reaction evidence="6">
        <text>2 a quinone + NADH + H(+) = 2 a 1,4-benzosemiquinone + NAD(+)</text>
        <dbReference type="Rhea" id="RHEA:65952"/>
        <dbReference type="ChEBI" id="CHEBI:15378"/>
        <dbReference type="ChEBI" id="CHEBI:57540"/>
        <dbReference type="ChEBI" id="CHEBI:57945"/>
        <dbReference type="ChEBI" id="CHEBI:132124"/>
        <dbReference type="ChEBI" id="CHEBI:134225"/>
    </reaction>
</comment>
<comment type="catalytic activity">
    <reaction evidence="5">
        <text>N,N-dimethyl-1,4-phenylenediamine + anthranilate + 2 NAD(+) = 2-(4-dimethylaminophenyl)diazenylbenzoate + 2 NADH + 2 H(+)</text>
        <dbReference type="Rhea" id="RHEA:55872"/>
        <dbReference type="ChEBI" id="CHEBI:15378"/>
        <dbReference type="ChEBI" id="CHEBI:15783"/>
        <dbReference type="ChEBI" id="CHEBI:16567"/>
        <dbReference type="ChEBI" id="CHEBI:57540"/>
        <dbReference type="ChEBI" id="CHEBI:57945"/>
        <dbReference type="ChEBI" id="CHEBI:71579"/>
        <dbReference type="EC" id="1.7.1.17"/>
    </reaction>
    <physiologicalReaction direction="right-to-left" evidence="5">
        <dbReference type="Rhea" id="RHEA:55874"/>
    </physiologicalReaction>
</comment>
<evidence type="ECO:0000259" key="7">
    <source>
        <dbReference type="Pfam" id="PF02525"/>
    </source>
</evidence>
<dbReference type="SUPFAM" id="SSF52218">
    <property type="entry name" value="Flavoproteins"/>
    <property type="match status" value="1"/>
</dbReference>
<dbReference type="EC" id="1.6.5.-" evidence="6"/>
<comment type="function">
    <text evidence="6">Quinone reductase that provides resistance to thiol-specific stress caused by electrophilic quinones.</text>
</comment>
<sequence>MKKTILKIHSSAATATSVTRQLSDELASKISNDGDTVIERDLNSPITFINEAWIGAAYTPDEQRSEDQKEGLALSDALIAELKEADVLVIGAPIYNFSVPAVLKAWVDQIARVGVTFNYTEYGPQGLLTGKKAYIVAAAGGVPVGSPADFAVPYLKQVLGFIGVSDVEVVAAEGVAVDRDAAIAQAQSTMAGLTAVAA</sequence>
<dbReference type="Pfam" id="PF02525">
    <property type="entry name" value="Flavodoxin_2"/>
    <property type="match status" value="1"/>
</dbReference>
<dbReference type="HAMAP" id="MF_01216">
    <property type="entry name" value="Azoreductase_type1"/>
    <property type="match status" value="1"/>
</dbReference>
<dbReference type="InterPro" id="IPR003680">
    <property type="entry name" value="Flavodoxin_fold"/>
</dbReference>
<comment type="cofactor">
    <cofactor evidence="6">
        <name>FMN</name>
        <dbReference type="ChEBI" id="CHEBI:58210"/>
    </cofactor>
    <text evidence="6">Binds 1 FMN per subunit.</text>
</comment>
<dbReference type="PANTHER" id="PTHR43741">
    <property type="entry name" value="FMN-DEPENDENT NADH-AZOREDUCTASE 1"/>
    <property type="match status" value="1"/>
</dbReference>
<organism evidence="8 9">
    <name type="scientific">Pseudovibrio ascidiaceicola</name>
    <dbReference type="NCBI Taxonomy" id="285279"/>
    <lineage>
        <taxon>Bacteria</taxon>
        <taxon>Pseudomonadati</taxon>
        <taxon>Pseudomonadota</taxon>
        <taxon>Alphaproteobacteria</taxon>
        <taxon>Hyphomicrobiales</taxon>
        <taxon>Stappiaceae</taxon>
        <taxon>Pseudovibrio</taxon>
    </lineage>
</organism>
<evidence type="ECO:0000256" key="5">
    <source>
        <dbReference type="ARBA" id="ARBA00048542"/>
    </source>
</evidence>
<gene>
    <name evidence="6" type="primary">azoR</name>
    <name evidence="8" type="ORF">SAMN04488518_103113</name>
</gene>
<dbReference type="RefSeq" id="WP_093518089.1">
    <property type="nucleotide sequence ID" value="NZ_FOSK01000003.1"/>
</dbReference>
<dbReference type="PANTHER" id="PTHR43741:SF2">
    <property type="entry name" value="FMN-DEPENDENT NADH:QUINONE OXIDOREDUCTASE"/>
    <property type="match status" value="1"/>
</dbReference>
<evidence type="ECO:0000313" key="9">
    <source>
        <dbReference type="Proteomes" id="UP000199598"/>
    </source>
</evidence>
<dbReference type="InterPro" id="IPR023048">
    <property type="entry name" value="NADH:quinone_OxRdtase_FMN_depd"/>
</dbReference>
<proteinExistence type="inferred from homology"/>
<protein>
    <recommendedName>
        <fullName evidence="6">FMN dependent NADH:quinone oxidoreductase</fullName>
        <ecNumber evidence="6">1.6.5.-</ecNumber>
    </recommendedName>
    <alternativeName>
        <fullName evidence="6">Azo-dye reductase</fullName>
    </alternativeName>
    <alternativeName>
        <fullName evidence="6">FMN-dependent NADH-azo compound oxidoreductase</fullName>
    </alternativeName>
    <alternativeName>
        <fullName evidence="6">FMN-dependent NADH-azoreductase</fullName>
        <ecNumber evidence="6">1.7.1.17</ecNumber>
    </alternativeName>
</protein>
<comment type="similarity">
    <text evidence="6">Belongs to the azoreductase type 1 family.</text>
</comment>
<evidence type="ECO:0000256" key="3">
    <source>
        <dbReference type="ARBA" id="ARBA00023002"/>
    </source>
</evidence>
<evidence type="ECO:0000256" key="4">
    <source>
        <dbReference type="ARBA" id="ARBA00023027"/>
    </source>
</evidence>
<name>A0A1I3XTE2_9HYPH</name>
<dbReference type="EC" id="1.7.1.17" evidence="6"/>
<keyword evidence="2 6" id="KW-0288">FMN</keyword>
<dbReference type="Proteomes" id="UP000199598">
    <property type="component" value="Unassembled WGS sequence"/>
</dbReference>